<keyword evidence="4 8" id="KW-0058">Aromatic hydrocarbons catabolism</keyword>
<evidence type="ECO:0000313" key="11">
    <source>
        <dbReference type="Proteomes" id="UP000539175"/>
    </source>
</evidence>
<keyword evidence="5 8" id="KW-0223">Dioxygenase</keyword>
<dbReference type="PROSITE" id="PS00082">
    <property type="entry name" value="EXTRADIOL_DIOXYGENAS"/>
    <property type="match status" value="1"/>
</dbReference>
<dbReference type="EMBL" id="JACIIZ010000004">
    <property type="protein sequence ID" value="MBB6251249.1"/>
    <property type="molecule type" value="Genomic_DNA"/>
</dbReference>
<dbReference type="InterPro" id="IPR050383">
    <property type="entry name" value="GlyoxalaseI/FosfomycinResist"/>
</dbReference>
<name>A0A7X0EEA8_9PROT</name>
<dbReference type="InterPro" id="IPR029068">
    <property type="entry name" value="Glyas_Bleomycin-R_OHBP_Dase"/>
</dbReference>
<comment type="cofactor">
    <cofactor evidence="1 8">
        <name>Fe(2+)</name>
        <dbReference type="ChEBI" id="CHEBI:29033"/>
    </cofactor>
</comment>
<protein>
    <submittedName>
        <fullName evidence="10">Glyoxylase I family protein</fullName>
    </submittedName>
</protein>
<evidence type="ECO:0000256" key="2">
    <source>
        <dbReference type="ARBA" id="ARBA00008784"/>
    </source>
</evidence>
<dbReference type="PANTHER" id="PTHR21366:SF14">
    <property type="entry name" value="GLYOXALASE DOMAIN-CONTAINING PROTEIN 5"/>
    <property type="match status" value="1"/>
</dbReference>
<dbReference type="InterPro" id="IPR000486">
    <property type="entry name" value="Xdiol_ring_cleave_dOase_1/2"/>
</dbReference>
<keyword evidence="7 8" id="KW-0408">Iron</keyword>
<evidence type="ECO:0000256" key="6">
    <source>
        <dbReference type="ARBA" id="ARBA00023002"/>
    </source>
</evidence>
<dbReference type="InterPro" id="IPR004360">
    <property type="entry name" value="Glyas_Fos-R_dOase_dom"/>
</dbReference>
<evidence type="ECO:0000256" key="3">
    <source>
        <dbReference type="ARBA" id="ARBA00022723"/>
    </source>
</evidence>
<evidence type="ECO:0000313" key="10">
    <source>
        <dbReference type="EMBL" id="MBB6251249.1"/>
    </source>
</evidence>
<evidence type="ECO:0000259" key="9">
    <source>
        <dbReference type="PROSITE" id="PS51819"/>
    </source>
</evidence>
<dbReference type="AlphaFoldDB" id="A0A7X0EEA8"/>
<dbReference type="SUPFAM" id="SSF54593">
    <property type="entry name" value="Glyoxalase/Bleomycin resistance protein/Dihydroxybiphenyl dioxygenase"/>
    <property type="match status" value="1"/>
</dbReference>
<proteinExistence type="inferred from homology"/>
<evidence type="ECO:0000256" key="7">
    <source>
        <dbReference type="ARBA" id="ARBA00023004"/>
    </source>
</evidence>
<comment type="similarity">
    <text evidence="2 8">Belongs to the extradiol ring-cleavage dioxygenase family.</text>
</comment>
<evidence type="ECO:0000256" key="1">
    <source>
        <dbReference type="ARBA" id="ARBA00001954"/>
    </source>
</evidence>
<dbReference type="Proteomes" id="UP000539175">
    <property type="component" value="Unassembled WGS sequence"/>
</dbReference>
<keyword evidence="11" id="KW-1185">Reference proteome</keyword>
<dbReference type="InterPro" id="IPR037523">
    <property type="entry name" value="VOC_core"/>
</dbReference>
<dbReference type="Pfam" id="PF00903">
    <property type="entry name" value="Glyoxalase"/>
    <property type="match status" value="1"/>
</dbReference>
<dbReference type="GO" id="GO:0051213">
    <property type="term" value="F:dioxygenase activity"/>
    <property type="evidence" value="ECO:0007669"/>
    <property type="project" value="UniProtKB-KW"/>
</dbReference>
<dbReference type="RefSeq" id="WP_184799556.1">
    <property type="nucleotide sequence ID" value="NZ_JACIIZ010000004.1"/>
</dbReference>
<comment type="caution">
    <text evidence="10">The sequence shown here is derived from an EMBL/GenBank/DDBJ whole genome shotgun (WGS) entry which is preliminary data.</text>
</comment>
<dbReference type="PROSITE" id="PS51819">
    <property type="entry name" value="VOC"/>
    <property type="match status" value="1"/>
</dbReference>
<evidence type="ECO:0000256" key="5">
    <source>
        <dbReference type="ARBA" id="ARBA00022964"/>
    </source>
</evidence>
<dbReference type="Gene3D" id="3.10.180.10">
    <property type="entry name" value="2,3-Dihydroxybiphenyl 1,2-Dioxygenase, domain 1"/>
    <property type="match status" value="1"/>
</dbReference>
<reference evidence="10 11" key="1">
    <citation type="submission" date="2020-08" db="EMBL/GenBank/DDBJ databases">
        <title>Genomic Encyclopedia of Type Strains, Phase IV (KMG-IV): sequencing the most valuable type-strain genomes for metagenomic binning, comparative biology and taxonomic classification.</title>
        <authorList>
            <person name="Goeker M."/>
        </authorList>
    </citation>
    <scope>NUCLEOTIDE SEQUENCE [LARGE SCALE GENOMIC DNA]</scope>
    <source>
        <strain evidence="10 11">DSM 22198</strain>
    </source>
</reference>
<dbReference type="PANTHER" id="PTHR21366">
    <property type="entry name" value="GLYOXALASE FAMILY PROTEIN"/>
    <property type="match status" value="1"/>
</dbReference>
<gene>
    <name evidence="10" type="ORF">FHS74_001794</name>
</gene>
<accession>A0A7X0EEA8</accession>
<dbReference type="GO" id="GO:0008198">
    <property type="term" value="F:ferrous iron binding"/>
    <property type="evidence" value="ECO:0007669"/>
    <property type="project" value="InterPro"/>
</dbReference>
<sequence length="135" mass="14717">MTPPFRVRGFDHVALPVTDMARALAFYRDILGCPVTATYPEDALVRLAVGDADLFLVDVSAPNGAWAKPPAGPGRNLDHLCIALAPCDEGALRRHLARHDLSVLEERVGDNRHGPTLSLYIRDPEGTQVELSLPR</sequence>
<evidence type="ECO:0000256" key="4">
    <source>
        <dbReference type="ARBA" id="ARBA00022797"/>
    </source>
</evidence>
<keyword evidence="3" id="KW-0479">Metal-binding</keyword>
<evidence type="ECO:0000256" key="8">
    <source>
        <dbReference type="RuleBase" id="RU000683"/>
    </source>
</evidence>
<organism evidence="10 11">
    <name type="scientific">Nitrospirillum iridis</name>
    <dbReference type="NCBI Taxonomy" id="765888"/>
    <lineage>
        <taxon>Bacteria</taxon>
        <taxon>Pseudomonadati</taxon>
        <taxon>Pseudomonadota</taxon>
        <taxon>Alphaproteobacteria</taxon>
        <taxon>Rhodospirillales</taxon>
        <taxon>Azospirillaceae</taxon>
        <taxon>Nitrospirillum</taxon>
    </lineage>
</organism>
<keyword evidence="6 8" id="KW-0560">Oxidoreductase</keyword>
<feature type="domain" description="VOC" evidence="9">
    <location>
        <begin position="9"/>
        <end position="134"/>
    </location>
</feature>